<dbReference type="EMBL" id="JAYMGO010000010">
    <property type="protein sequence ID" value="KAL1266984.1"/>
    <property type="molecule type" value="Genomic_DNA"/>
</dbReference>
<feature type="compositionally biased region" description="Low complexity" evidence="1">
    <location>
        <begin position="356"/>
        <end position="367"/>
    </location>
</feature>
<gene>
    <name evidence="2" type="ORF">QQF64_002659</name>
</gene>
<evidence type="ECO:0000313" key="3">
    <source>
        <dbReference type="Proteomes" id="UP001558613"/>
    </source>
</evidence>
<dbReference type="InterPro" id="IPR002038">
    <property type="entry name" value="Osteopontin"/>
</dbReference>
<protein>
    <recommendedName>
        <fullName evidence="4">Secreted phosphoprotein 1</fullName>
    </recommendedName>
</protein>
<proteinExistence type="predicted"/>
<sequence>MSCLVVIVCIAWPINHRKSGSKKHQNIARPHLINRTSVYPPTSNFSKRKRVLCTKMKTVIVLTLLIATVICLPVKRSASSSESSEELVAVQRPPPILRKAADVMFKEEPTQTTPAESNESTDSADESEDADEESETDEKEEDNDTDSSESESGETATTAVPSTVEPSLDPIINTGRGDSMGFPSDYKKTIVYVDANDVEKIPSPYKSYSSDKLGGLTFVSKKSSAYDDQSINDVEKEIKLFKALQVHDTPLEDEDTSTPEVQNMEPNDRQAPLGSQEIVPTGNQDATAESDSEGASAGDTPSDSASTSASQEQNEAESDSSPSSEETTTTPGAADSDDDSSQSTESQESDSDEETTQTTDATVIIAK</sequence>
<organism evidence="2 3">
    <name type="scientific">Cirrhinus molitorella</name>
    <name type="common">mud carp</name>
    <dbReference type="NCBI Taxonomy" id="172907"/>
    <lineage>
        <taxon>Eukaryota</taxon>
        <taxon>Metazoa</taxon>
        <taxon>Chordata</taxon>
        <taxon>Craniata</taxon>
        <taxon>Vertebrata</taxon>
        <taxon>Euteleostomi</taxon>
        <taxon>Actinopterygii</taxon>
        <taxon>Neopterygii</taxon>
        <taxon>Teleostei</taxon>
        <taxon>Ostariophysi</taxon>
        <taxon>Cypriniformes</taxon>
        <taxon>Cyprinidae</taxon>
        <taxon>Labeoninae</taxon>
        <taxon>Labeonini</taxon>
        <taxon>Cirrhinus</taxon>
    </lineage>
</organism>
<feature type="region of interest" description="Disordered" evidence="1">
    <location>
        <begin position="244"/>
        <end position="367"/>
    </location>
</feature>
<feature type="compositionally biased region" description="Low complexity" evidence="1">
    <location>
        <begin position="294"/>
        <end position="310"/>
    </location>
</feature>
<name>A0ABR3MQT4_9TELE</name>
<evidence type="ECO:0000313" key="2">
    <source>
        <dbReference type="EMBL" id="KAL1266984.1"/>
    </source>
</evidence>
<dbReference type="PANTHER" id="PTHR10607:SF1">
    <property type="entry name" value="OSTEOPONTIN"/>
    <property type="match status" value="1"/>
</dbReference>
<dbReference type="PANTHER" id="PTHR10607">
    <property type="entry name" value="OSTEOPONTIN"/>
    <property type="match status" value="1"/>
</dbReference>
<reference evidence="2 3" key="1">
    <citation type="submission" date="2023-09" db="EMBL/GenBank/DDBJ databases">
        <authorList>
            <person name="Wang M."/>
        </authorList>
    </citation>
    <scope>NUCLEOTIDE SEQUENCE [LARGE SCALE GENOMIC DNA]</scope>
    <source>
        <strain evidence="2">GT-2023</strain>
        <tissue evidence="2">Liver</tissue>
    </source>
</reference>
<accession>A0ABR3MQT4</accession>
<feature type="compositionally biased region" description="Low complexity" evidence="1">
    <location>
        <begin position="319"/>
        <end position="334"/>
    </location>
</feature>
<feature type="compositionally biased region" description="Acidic residues" evidence="1">
    <location>
        <begin position="122"/>
        <end position="152"/>
    </location>
</feature>
<comment type="caution">
    <text evidence="2">The sequence shown here is derived from an EMBL/GenBank/DDBJ whole genome shotgun (WGS) entry which is preliminary data.</text>
</comment>
<keyword evidence="3" id="KW-1185">Reference proteome</keyword>
<evidence type="ECO:0008006" key="4">
    <source>
        <dbReference type="Google" id="ProtNLM"/>
    </source>
</evidence>
<evidence type="ECO:0000256" key="1">
    <source>
        <dbReference type="SAM" id="MobiDB-lite"/>
    </source>
</evidence>
<feature type="region of interest" description="Disordered" evidence="1">
    <location>
        <begin position="107"/>
        <end position="184"/>
    </location>
</feature>
<dbReference type="Proteomes" id="UP001558613">
    <property type="component" value="Unassembled WGS sequence"/>
</dbReference>